<sequence length="194" mass="22452">MAAELQTRYSEPQRHYHTLEHISYMLRALELNGRGNETIELAIWFHDCVYDPVKGSPWNERESIRVFEEFADSTKSHTMAGLKESVSALIEATILHRLPDVLPERLSASEVAMFLDLDMSILAESPAVYETYSRQIREEYSQYSAESYRLGRSKVLQGFLLHEHIFLGPETEEMEQRARENIEGEITRLMIPST</sequence>
<keyword evidence="2" id="KW-1185">Reference proteome</keyword>
<dbReference type="SUPFAM" id="SSF109604">
    <property type="entry name" value="HD-domain/PDEase-like"/>
    <property type="match status" value="1"/>
</dbReference>
<evidence type="ECO:0008006" key="3">
    <source>
        <dbReference type="Google" id="ProtNLM"/>
    </source>
</evidence>
<dbReference type="PIRSF" id="PIRSF035170">
    <property type="entry name" value="HD_phosphohydro"/>
    <property type="match status" value="1"/>
</dbReference>
<comment type="caution">
    <text evidence="1">The sequence shown here is derived from an EMBL/GenBank/DDBJ whole genome shotgun (WGS) entry which is preliminary data.</text>
</comment>
<dbReference type="EMBL" id="JARIHO010000069">
    <property type="protein sequence ID" value="KAJ7312887.1"/>
    <property type="molecule type" value="Genomic_DNA"/>
</dbReference>
<dbReference type="InterPro" id="IPR009218">
    <property type="entry name" value="HD_phosphohydro"/>
</dbReference>
<dbReference type="PANTHER" id="PTHR21174">
    <property type="match status" value="1"/>
</dbReference>
<evidence type="ECO:0000313" key="2">
    <source>
        <dbReference type="Proteomes" id="UP001218218"/>
    </source>
</evidence>
<organism evidence="1 2">
    <name type="scientific">Mycena albidolilacea</name>
    <dbReference type="NCBI Taxonomy" id="1033008"/>
    <lineage>
        <taxon>Eukaryota</taxon>
        <taxon>Fungi</taxon>
        <taxon>Dikarya</taxon>
        <taxon>Basidiomycota</taxon>
        <taxon>Agaricomycotina</taxon>
        <taxon>Agaricomycetes</taxon>
        <taxon>Agaricomycetidae</taxon>
        <taxon>Agaricales</taxon>
        <taxon>Marasmiineae</taxon>
        <taxon>Mycenaceae</taxon>
        <taxon>Mycena</taxon>
    </lineage>
</organism>
<dbReference type="AlphaFoldDB" id="A0AAD6Z9R8"/>
<reference evidence="1" key="1">
    <citation type="submission" date="2023-03" db="EMBL/GenBank/DDBJ databases">
        <title>Massive genome expansion in bonnet fungi (Mycena s.s.) driven by repeated elements and novel gene families across ecological guilds.</title>
        <authorList>
            <consortium name="Lawrence Berkeley National Laboratory"/>
            <person name="Harder C.B."/>
            <person name="Miyauchi S."/>
            <person name="Viragh M."/>
            <person name="Kuo A."/>
            <person name="Thoen E."/>
            <person name="Andreopoulos B."/>
            <person name="Lu D."/>
            <person name="Skrede I."/>
            <person name="Drula E."/>
            <person name="Henrissat B."/>
            <person name="Morin E."/>
            <person name="Kohler A."/>
            <person name="Barry K."/>
            <person name="LaButti K."/>
            <person name="Morin E."/>
            <person name="Salamov A."/>
            <person name="Lipzen A."/>
            <person name="Mereny Z."/>
            <person name="Hegedus B."/>
            <person name="Baldrian P."/>
            <person name="Stursova M."/>
            <person name="Weitz H."/>
            <person name="Taylor A."/>
            <person name="Grigoriev I.V."/>
            <person name="Nagy L.G."/>
            <person name="Martin F."/>
            <person name="Kauserud H."/>
        </authorList>
    </citation>
    <scope>NUCLEOTIDE SEQUENCE</scope>
    <source>
        <strain evidence="1">CBHHK002</strain>
    </source>
</reference>
<dbReference type="Proteomes" id="UP001218218">
    <property type="component" value="Unassembled WGS sequence"/>
</dbReference>
<proteinExistence type="predicted"/>
<accession>A0AAD6Z9R8</accession>
<evidence type="ECO:0000313" key="1">
    <source>
        <dbReference type="EMBL" id="KAJ7312887.1"/>
    </source>
</evidence>
<dbReference type="PANTHER" id="PTHR21174:SF0">
    <property type="entry name" value="HD PHOSPHOHYDROLASE FAMILY PROTEIN-RELATED"/>
    <property type="match status" value="1"/>
</dbReference>
<protein>
    <recommendedName>
        <fullName evidence="3">HD domain-containing protein</fullName>
    </recommendedName>
</protein>
<gene>
    <name evidence="1" type="ORF">DFH08DRAFT_717095</name>
</gene>
<name>A0AAD6Z9R8_9AGAR</name>